<reference evidence="2" key="1">
    <citation type="journal article" date="2023" name="G3 (Bethesda)">
        <title>A reference genome for the long-term kleptoplast-retaining sea slug Elysia crispata morphotype clarki.</title>
        <authorList>
            <person name="Eastman K.E."/>
            <person name="Pendleton A.L."/>
            <person name="Shaikh M.A."/>
            <person name="Suttiyut T."/>
            <person name="Ogas R."/>
            <person name="Tomko P."/>
            <person name="Gavelis G."/>
            <person name="Widhalm J.R."/>
            <person name="Wisecaver J.H."/>
        </authorList>
    </citation>
    <scope>NUCLEOTIDE SEQUENCE</scope>
    <source>
        <strain evidence="2">ECLA1</strain>
    </source>
</reference>
<dbReference type="Proteomes" id="UP001283361">
    <property type="component" value="Unassembled WGS sequence"/>
</dbReference>
<evidence type="ECO:0000256" key="1">
    <source>
        <dbReference type="SAM" id="MobiDB-lite"/>
    </source>
</evidence>
<evidence type="ECO:0000313" key="2">
    <source>
        <dbReference type="EMBL" id="KAK3769499.1"/>
    </source>
</evidence>
<comment type="caution">
    <text evidence="2">The sequence shown here is derived from an EMBL/GenBank/DDBJ whole genome shotgun (WGS) entry which is preliminary data.</text>
</comment>
<name>A0AAE1DG69_9GAST</name>
<feature type="region of interest" description="Disordered" evidence="1">
    <location>
        <begin position="26"/>
        <end position="46"/>
    </location>
</feature>
<dbReference type="EMBL" id="JAWDGP010003917">
    <property type="protein sequence ID" value="KAK3769499.1"/>
    <property type="molecule type" value="Genomic_DNA"/>
</dbReference>
<organism evidence="2 3">
    <name type="scientific">Elysia crispata</name>
    <name type="common">lettuce slug</name>
    <dbReference type="NCBI Taxonomy" id="231223"/>
    <lineage>
        <taxon>Eukaryota</taxon>
        <taxon>Metazoa</taxon>
        <taxon>Spiralia</taxon>
        <taxon>Lophotrochozoa</taxon>
        <taxon>Mollusca</taxon>
        <taxon>Gastropoda</taxon>
        <taxon>Heterobranchia</taxon>
        <taxon>Euthyneura</taxon>
        <taxon>Panpulmonata</taxon>
        <taxon>Sacoglossa</taxon>
        <taxon>Placobranchoidea</taxon>
        <taxon>Plakobranchidae</taxon>
        <taxon>Elysia</taxon>
    </lineage>
</organism>
<evidence type="ECO:0000313" key="3">
    <source>
        <dbReference type="Proteomes" id="UP001283361"/>
    </source>
</evidence>
<keyword evidence="3" id="KW-1185">Reference proteome</keyword>
<accession>A0AAE1DG69</accession>
<proteinExistence type="predicted"/>
<gene>
    <name evidence="2" type="ORF">RRG08_027068</name>
</gene>
<sequence length="127" mass="15066">MVLAEPRERKHNGELTEWALESGWGLADNREGGRSSGSSRLGDPKQTLTNRLARHVEISKGRLVLFFRSPVQCKDFLWWRRNISAKRCSRSRQKMCMPDWRQTCRRLNIWQRQAPVQESWCRVLWRG</sequence>
<dbReference type="AlphaFoldDB" id="A0AAE1DG69"/>
<protein>
    <submittedName>
        <fullName evidence="2">Uncharacterized protein</fullName>
    </submittedName>
</protein>